<feature type="non-terminal residue" evidence="2">
    <location>
        <position position="1"/>
    </location>
</feature>
<protein>
    <recommendedName>
        <fullName evidence="4">Glycosyl transferase family 1 domain-containing protein</fullName>
    </recommendedName>
</protein>
<keyword evidence="1" id="KW-0472">Membrane</keyword>
<keyword evidence="1" id="KW-0812">Transmembrane</keyword>
<accession>A0A430QET0</accession>
<evidence type="ECO:0008006" key="4">
    <source>
        <dbReference type="Google" id="ProtNLM"/>
    </source>
</evidence>
<dbReference type="SUPFAM" id="SSF53756">
    <property type="entry name" value="UDP-Glycosyltransferase/glycogen phosphorylase"/>
    <property type="match status" value="1"/>
</dbReference>
<evidence type="ECO:0000313" key="2">
    <source>
        <dbReference type="EMBL" id="RTG86230.1"/>
    </source>
</evidence>
<evidence type="ECO:0000313" key="3">
    <source>
        <dbReference type="Proteomes" id="UP000290809"/>
    </source>
</evidence>
<organism evidence="2 3">
    <name type="scientific">Schistosoma bovis</name>
    <name type="common">Blood fluke</name>
    <dbReference type="NCBI Taxonomy" id="6184"/>
    <lineage>
        <taxon>Eukaryota</taxon>
        <taxon>Metazoa</taxon>
        <taxon>Spiralia</taxon>
        <taxon>Lophotrochozoa</taxon>
        <taxon>Platyhelminthes</taxon>
        <taxon>Trematoda</taxon>
        <taxon>Digenea</taxon>
        <taxon>Strigeidida</taxon>
        <taxon>Schistosomatoidea</taxon>
        <taxon>Schistosomatidae</taxon>
        <taxon>Schistosoma</taxon>
    </lineage>
</organism>
<name>A0A430QET0_SCHBO</name>
<comment type="caution">
    <text evidence="2">The sequence shown here is derived from an EMBL/GenBank/DDBJ whole genome shotgun (WGS) entry which is preliminary data.</text>
</comment>
<gene>
    <name evidence="2" type="ORF">DC041_0003438</name>
</gene>
<dbReference type="EMBL" id="QMKO01001838">
    <property type="protein sequence ID" value="RTG86230.1"/>
    <property type="molecule type" value="Genomic_DNA"/>
</dbReference>
<keyword evidence="3" id="KW-1185">Reference proteome</keyword>
<proteinExistence type="predicted"/>
<dbReference type="Proteomes" id="UP000290809">
    <property type="component" value="Unassembled WGS sequence"/>
</dbReference>
<dbReference type="Gene3D" id="3.40.50.2000">
    <property type="entry name" value="Glycogen Phosphorylase B"/>
    <property type="match status" value="1"/>
</dbReference>
<dbReference type="STRING" id="6184.A0A430QET0"/>
<sequence length="171" mass="19546">SLSWSAASHTPSIFVIFLLFFVFSEWRNQGKKENKDSKVTSTINYKSYNLLYVGSVEEDTENIQQFIDEIDGKVVHRCDSLTQKELHSLMLSSQALINCSISEGQSLAVMEVWSVLCIQELGECLTYLEENPEIKKQLIFAGEEFMGGKEFQRGYQAKLYSHVIQHIYSSV</sequence>
<dbReference type="AlphaFoldDB" id="A0A430QET0"/>
<feature type="transmembrane region" description="Helical" evidence="1">
    <location>
        <begin position="6"/>
        <end position="23"/>
    </location>
</feature>
<keyword evidence="1" id="KW-1133">Transmembrane helix</keyword>
<evidence type="ECO:0000256" key="1">
    <source>
        <dbReference type="SAM" id="Phobius"/>
    </source>
</evidence>
<reference evidence="2 3" key="1">
    <citation type="journal article" date="2019" name="PLoS Pathog.">
        <title>Genome sequence of the bovine parasite Schistosoma bovis Tanzania.</title>
        <authorList>
            <person name="Oey H."/>
            <person name="Zakrzewski M."/>
            <person name="Gobert G."/>
            <person name="Gravermann K."/>
            <person name="Stoye J."/>
            <person name="Jones M."/>
            <person name="Mcmanus D."/>
            <person name="Krause L."/>
        </authorList>
    </citation>
    <scope>NUCLEOTIDE SEQUENCE [LARGE SCALE GENOMIC DNA]</scope>
    <source>
        <strain evidence="2 3">TAN1997</strain>
    </source>
</reference>